<organism evidence="16">
    <name type="scientific">Gammapapillomavirus 15</name>
    <dbReference type="NCBI Taxonomy" id="1513260"/>
    <lineage>
        <taxon>Viruses</taxon>
        <taxon>Monodnaviria</taxon>
        <taxon>Shotokuvirae</taxon>
        <taxon>Cossaviricota</taxon>
        <taxon>Papovaviricetes</taxon>
        <taxon>Zurhausenvirales</taxon>
        <taxon>Papillomaviridae</taxon>
        <taxon>Firstpapillomavirinae</taxon>
        <taxon>Gammapapillomavirus</taxon>
    </lineage>
</organism>
<dbReference type="EMBL" id="MF588726">
    <property type="protein sequence ID" value="ATQ38426.1"/>
    <property type="molecule type" value="Genomic_DNA"/>
</dbReference>
<keyword evidence="4 15" id="KW-1048">Host nucleus</keyword>
<dbReference type="GO" id="GO:0046718">
    <property type="term" value="P:symbiont entry into host cell"/>
    <property type="evidence" value="ECO:0007669"/>
    <property type="project" value="UniProtKB-KW"/>
</dbReference>
<evidence type="ECO:0000256" key="3">
    <source>
        <dbReference type="ARBA" id="ARBA00022561"/>
    </source>
</evidence>
<evidence type="ECO:0000256" key="8">
    <source>
        <dbReference type="ARBA" id="ARBA00022921"/>
    </source>
</evidence>
<keyword evidence="6" id="KW-1040">Host Golgi apparatus</keyword>
<gene>
    <name evidence="15 16" type="primary">L2</name>
</gene>
<evidence type="ECO:0000256" key="9">
    <source>
        <dbReference type="ARBA" id="ARBA00022952"/>
    </source>
</evidence>
<sequence>MLRARRTRRAAVTDLYKNCKLGGDCPPDVINKVEGTTLADRLLQIFGSILYLGNLGIGTGRGSGGFGGYRPLGGTATRAPEVTVPRPSIPIDPLGGADVIPLDVINPEAPSIIPLSEGSLPQVPITDDANVIDIAEIDLTSTQDTTHTTVITNQQPTIISETNEVITVDIQPGPPPPKRIALDASYSSINDIQLNVFPQEPNFDSNINVFVDPQITGEFVGYEEIELQPITDIAEFEIEEGPYPKTSTPLDRVISSGRRLYNRFVEQVQTRNPTFINQPSRLVQFEVENPAFDKEVSIEFEQDVNDLRAAPDSDFQDIVYLSRPNITELNDKVIVSRFGQRGTMTTRSGLKFGQRVHFFYELSEIPQAEDIELRSYGIFSGENVQVDALSEASVVNSSLSSQISYPDELLLDPLEERFENAQLILQIPDSDDSVPTLPPGLGLRVVVGDVAKDILVDIPILPHTDTIIKPVKPFSPILPSANVLVMEDDYLYDPDIFRRRRKRKLSIF</sequence>
<dbReference type="Proteomes" id="UP000289753">
    <property type="component" value="Segment"/>
</dbReference>
<evidence type="ECO:0000256" key="7">
    <source>
        <dbReference type="ARBA" id="ARBA00022844"/>
    </source>
</evidence>
<dbReference type="GO" id="GO:0003677">
    <property type="term" value="F:DNA binding"/>
    <property type="evidence" value="ECO:0007669"/>
    <property type="project" value="UniProtKB-UniRule"/>
</dbReference>
<dbReference type="GO" id="GO:0075521">
    <property type="term" value="P:microtubule-dependent intracellular transport of viral material towards nucleus"/>
    <property type="evidence" value="ECO:0007669"/>
    <property type="project" value="UniProtKB-UniRule"/>
</dbReference>
<keyword evidence="5 15" id="KW-0945">Host-virus interaction</keyword>
<evidence type="ECO:0000256" key="5">
    <source>
        <dbReference type="ARBA" id="ARBA00022581"/>
    </source>
</evidence>
<dbReference type="GO" id="GO:0075732">
    <property type="term" value="P:viral penetration into host nucleus"/>
    <property type="evidence" value="ECO:0007669"/>
    <property type="project" value="UniProtKB-KW"/>
</dbReference>
<dbReference type="GO" id="GO:0005198">
    <property type="term" value="F:structural molecule activity"/>
    <property type="evidence" value="ECO:0007669"/>
    <property type="project" value="UniProtKB-UniRule"/>
</dbReference>
<reference evidence="16" key="1">
    <citation type="journal article" date="2018" name="MSphere">
        <title>Metagenomic Discovery of 83 New Human Papillomavirus Types in Patients with Immunodeficiency.</title>
        <authorList>
            <person name="Pastrana D.V."/>
            <person name="Peretti A."/>
            <person name="Welch N.L."/>
            <person name="Borgogna C."/>
            <person name="Olivero C."/>
            <person name="Badolato R."/>
            <person name="Notarangelo L.D."/>
            <person name="Gariglio M."/>
            <person name="FitzGerald P.C."/>
            <person name="McIntosh C.E."/>
            <person name="Reeves J."/>
            <person name="Starrett G.J."/>
            <person name="Bliskovsky V."/>
            <person name="Velez D."/>
            <person name="Brownell I."/>
            <person name="Yarchoan R."/>
            <person name="Wyvill K.M."/>
            <person name="Uldrick T.S."/>
            <person name="Maldarelli F."/>
            <person name="Lisco A."/>
            <person name="Sereti I."/>
            <person name="Gonzalez C.M."/>
            <person name="Androphy E.J."/>
            <person name="McBride A.A."/>
            <person name="Van Doorslaer K."/>
            <person name="Garcia F."/>
            <person name="Dvoretzky I."/>
            <person name="Liu J.S."/>
            <person name="Han J."/>
            <person name="Murphy P.M."/>
            <person name="McDermott D.H."/>
            <person name="Buck C.B."/>
        </authorList>
    </citation>
    <scope>NUCLEOTIDE SEQUENCE</scope>
    <source>
        <strain evidence="16">Gamma15_w20c10a</strain>
    </source>
</reference>
<keyword evidence="8 15" id="KW-0426">Late protein</keyword>
<keyword evidence="3 15" id="KW-0167">Capsid protein</keyword>
<name>A0A2D2ALT6_9PAPI</name>
<evidence type="ECO:0000256" key="12">
    <source>
        <dbReference type="ARBA" id="ARBA00023125"/>
    </source>
</evidence>
<dbReference type="InterPro" id="IPR000784">
    <property type="entry name" value="Late_L2"/>
</dbReference>
<comment type="subcellular location">
    <subcellularLocation>
        <location evidence="15">Virion</location>
    </subcellularLocation>
    <subcellularLocation>
        <location evidence="15">Host nucleus</location>
    </subcellularLocation>
</comment>
<accession>A0A2D2ALT6</accession>
<evidence type="ECO:0000256" key="4">
    <source>
        <dbReference type="ARBA" id="ARBA00022562"/>
    </source>
</evidence>
<evidence type="ECO:0000256" key="14">
    <source>
        <dbReference type="ARBA" id="ARBA00023296"/>
    </source>
</evidence>
<keyword evidence="13 15" id="KW-1015">Disulfide bond</keyword>
<evidence type="ECO:0000313" key="16">
    <source>
        <dbReference type="EMBL" id="ATQ38426.1"/>
    </source>
</evidence>
<proteinExistence type="inferred from homology"/>
<feature type="disulfide bond" evidence="15">
    <location>
        <begin position="19"/>
        <end position="25"/>
    </location>
</feature>
<keyword evidence="2 15" id="KW-0597">Phosphoprotein</keyword>
<keyword evidence="1 15" id="KW-1163">Viral penetration into host nucleus</keyword>
<evidence type="ECO:0000256" key="1">
    <source>
        <dbReference type="ARBA" id="ARBA00022524"/>
    </source>
</evidence>
<keyword evidence="14 15" id="KW-1160">Virus entry into host cell</keyword>
<dbReference type="GO" id="GO:0043657">
    <property type="term" value="C:host cell"/>
    <property type="evidence" value="ECO:0007669"/>
    <property type="project" value="GOC"/>
</dbReference>
<evidence type="ECO:0000256" key="10">
    <source>
        <dbReference type="ARBA" id="ARBA00023046"/>
    </source>
</evidence>
<evidence type="ECO:0000256" key="2">
    <source>
        <dbReference type="ARBA" id="ARBA00022553"/>
    </source>
</evidence>
<comment type="caution">
    <text evidence="15">Lacks conserved residue(s) required for the propagation of feature annotation.</text>
</comment>
<protein>
    <recommendedName>
        <fullName evidence="15">Minor capsid protein L2</fullName>
    </recommendedName>
</protein>
<keyword evidence="11 15" id="KW-1176">Cytoplasmic inwards viral transport</keyword>
<comment type="PTM">
    <text evidence="15">Highly phosphorylated.</text>
</comment>
<keyword evidence="10" id="KW-1039">Host endosome</keyword>
<evidence type="ECO:0000256" key="6">
    <source>
        <dbReference type="ARBA" id="ARBA00022812"/>
    </source>
</evidence>
<dbReference type="GO" id="GO:0042025">
    <property type="term" value="C:host cell nucleus"/>
    <property type="evidence" value="ECO:0007669"/>
    <property type="project" value="UniProtKB-SubCell"/>
</dbReference>
<comment type="subunit">
    <text evidence="15">Interacts with major capsid protein L1. Interacts with E2; this interaction inhibits E2 transcriptional activity but not the DNA replication function E2. Interacts with host HSPA8; this interaction is required for L2 nuclear translocation. Interacts with host importins KPNB2 and KPNB3. Forms a complex with importin alpha2-beta1 heterodimers via interaction with the importin alpha2 adapter. Interacts with host DYNLT1; this interaction is essential for virus intracellular transport during entry. Interacts (via C-terminus) with host retromer subunits VPS35 AND VPS29.</text>
</comment>
<dbReference type="Pfam" id="PF00513">
    <property type="entry name" value="Late_protein_L2"/>
    <property type="match status" value="1"/>
</dbReference>
<keyword evidence="7 15" id="KW-0946">Virion</keyword>
<evidence type="ECO:0000256" key="15">
    <source>
        <dbReference type="HAMAP-Rule" id="MF_04003"/>
    </source>
</evidence>
<dbReference type="HAMAP" id="MF_04003">
    <property type="entry name" value="PPV_L2"/>
    <property type="match status" value="1"/>
</dbReference>
<evidence type="ECO:0000256" key="11">
    <source>
        <dbReference type="ARBA" id="ARBA00023120"/>
    </source>
</evidence>
<evidence type="ECO:0000256" key="13">
    <source>
        <dbReference type="ARBA" id="ARBA00023157"/>
    </source>
</evidence>
<comment type="similarity">
    <text evidence="15">Belongs to the papillomaviridae L2 protein family.</text>
</comment>
<keyword evidence="9 15" id="KW-1177">Microtubular inwards viral transport</keyword>
<keyword evidence="12 15" id="KW-0238">DNA-binding</keyword>
<comment type="function">
    <text evidence="15">Minor protein of the capsid that localizes along the inner surface of the virion, within the central cavities beneath the L1 pentamers. Plays a role in capsid stabilization through interaction with the major capsid protein L1. Once the virion enters the host cell, L2 escorts the genomic DNA into the nucleus by promoting escape from the endosomal compartments and traffic through the host Golgi network. Mechanistically, the C-terminus of L2 possesses a cell-penetrating peptide that protudes from the host endosome, interacts with host cytoplasmic retromer cargo and thereby mediates the capsid delivery to the host trans-Golgi network. Plays a role through its interaction with host dynein in the intracellular microtubule-dependent transport of viral capsid toward the nucleus. Mediates the viral genome import into the nucleus through binding to host importins. Once within the nucleus, L2 localizes viral genomes to host PML bodies in order to activate early gene expression for establishment of infection. Later on, promotes late gene expression by interacting with the viral E2 protein and by inhibiting its transcriptional activation functions. During virion assembly, encapsidates the genome by direct interaction with the viral DNA.</text>
</comment>
<dbReference type="GO" id="GO:0019028">
    <property type="term" value="C:viral capsid"/>
    <property type="evidence" value="ECO:0007669"/>
    <property type="project" value="UniProtKB-UniRule"/>
</dbReference>